<feature type="transmembrane region" description="Helical" evidence="7">
    <location>
        <begin position="176"/>
        <end position="195"/>
    </location>
</feature>
<dbReference type="SUPFAM" id="SSF103473">
    <property type="entry name" value="MFS general substrate transporter"/>
    <property type="match status" value="1"/>
</dbReference>
<keyword evidence="10" id="KW-1185">Reference proteome</keyword>
<evidence type="ECO:0000256" key="6">
    <source>
        <dbReference type="ARBA" id="ARBA00037968"/>
    </source>
</evidence>
<keyword evidence="5 7" id="KW-0472">Membrane</keyword>
<comment type="similarity">
    <text evidence="6">Belongs to the major facilitator superfamily. Allantoate permease family.</text>
</comment>
<proteinExistence type="inferred from homology"/>
<organism evidence="9 10">
    <name type="scientific">Phaeoacremonium minimum (strain UCR-PA7)</name>
    <name type="common">Esca disease fungus</name>
    <name type="synonym">Togninia minima</name>
    <dbReference type="NCBI Taxonomy" id="1286976"/>
    <lineage>
        <taxon>Eukaryota</taxon>
        <taxon>Fungi</taxon>
        <taxon>Dikarya</taxon>
        <taxon>Ascomycota</taxon>
        <taxon>Pezizomycotina</taxon>
        <taxon>Sordariomycetes</taxon>
        <taxon>Sordariomycetidae</taxon>
        <taxon>Togniniales</taxon>
        <taxon>Togniniaceae</taxon>
        <taxon>Phaeoacremonium</taxon>
    </lineage>
</organism>
<feature type="transmembrane region" description="Helical" evidence="7">
    <location>
        <begin position="144"/>
        <end position="164"/>
    </location>
</feature>
<dbReference type="InterPro" id="IPR011701">
    <property type="entry name" value="MFS"/>
</dbReference>
<evidence type="ECO:0000256" key="3">
    <source>
        <dbReference type="ARBA" id="ARBA00022692"/>
    </source>
</evidence>
<dbReference type="RefSeq" id="XP_007913973.1">
    <property type="nucleotide sequence ID" value="XM_007915782.1"/>
</dbReference>
<dbReference type="OrthoDB" id="6730379at2759"/>
<evidence type="ECO:0000256" key="5">
    <source>
        <dbReference type="ARBA" id="ARBA00023136"/>
    </source>
</evidence>
<protein>
    <submittedName>
        <fullName evidence="9">Putative mfs allantoate protein</fullName>
    </submittedName>
</protein>
<keyword evidence="2" id="KW-0813">Transport</keyword>
<dbReference type="Pfam" id="PF07690">
    <property type="entry name" value="MFS_1"/>
    <property type="match status" value="1"/>
</dbReference>
<feature type="transmembrane region" description="Helical" evidence="7">
    <location>
        <begin position="119"/>
        <end position="138"/>
    </location>
</feature>
<dbReference type="Proteomes" id="UP000014074">
    <property type="component" value="Unassembled WGS sequence"/>
</dbReference>
<dbReference type="Gene3D" id="1.20.1250.20">
    <property type="entry name" value="MFS general substrate transporter like domains"/>
    <property type="match status" value="2"/>
</dbReference>
<dbReference type="PANTHER" id="PTHR43791">
    <property type="entry name" value="PERMEASE-RELATED"/>
    <property type="match status" value="1"/>
</dbReference>
<gene>
    <name evidence="9" type="ORF">UCRPA7_3257</name>
</gene>
<feature type="transmembrane region" description="Helical" evidence="7">
    <location>
        <begin position="433"/>
        <end position="453"/>
    </location>
</feature>
<comment type="subcellular location">
    <subcellularLocation>
        <location evidence="1">Membrane</location>
        <topology evidence="1">Multi-pass membrane protein</topology>
    </subcellularLocation>
</comment>
<evidence type="ECO:0000256" key="4">
    <source>
        <dbReference type="ARBA" id="ARBA00022989"/>
    </source>
</evidence>
<accession>R8BPC7</accession>
<evidence type="ECO:0000259" key="8">
    <source>
        <dbReference type="PROSITE" id="PS50850"/>
    </source>
</evidence>
<feature type="domain" description="Major facilitator superfamily (MFS) profile" evidence="8">
    <location>
        <begin position="48"/>
        <end position="459"/>
    </location>
</feature>
<feature type="transmembrane region" description="Helical" evidence="7">
    <location>
        <begin position="48"/>
        <end position="73"/>
    </location>
</feature>
<evidence type="ECO:0000313" key="9">
    <source>
        <dbReference type="EMBL" id="EOO01248.1"/>
    </source>
</evidence>
<dbReference type="KEGG" id="tmn:UCRPA7_3257"/>
<feature type="transmembrane region" description="Helical" evidence="7">
    <location>
        <begin position="372"/>
        <end position="389"/>
    </location>
</feature>
<dbReference type="HOGENOM" id="CLU_001265_0_5_1"/>
<evidence type="ECO:0000313" key="10">
    <source>
        <dbReference type="Proteomes" id="UP000014074"/>
    </source>
</evidence>
<dbReference type="PANTHER" id="PTHR43791:SF97">
    <property type="entry name" value="ALLANTOATE TRANSPORTER, PUTATIVE (AFU_ORTHOLOGUE AFUA_1G14700)-RELATED"/>
    <property type="match status" value="1"/>
</dbReference>
<dbReference type="GeneID" id="19323587"/>
<keyword evidence="3 7" id="KW-0812">Transmembrane</keyword>
<sequence length="496" mass="55098">MDIADHERGEKHLEGEDVGLEALTGTVANIHLDSPEAKKVLRKIDLHLLPLLCFTYLIQFLDKSCVSYAALWGMKTDAHLVGEQYAWLTTIFYIGYMVSEFPTNVLFQRFNIARTCGIFIILWGIVLLCMTGANNFAGLLTARLFLGALEAGVSPCFVLLTSMFYTKSEQPFRTGIWFSMNGLANILGGLIGYGIGFINADIPAWKFPFVIFGSITIVWGFVFLYFAPSNPIKAKWLTPEEKAIAVLRLAENETGIDNKKFKWYQVKEALVDPSFWLLNLNTLANCIPNGSVSAFGPLIVNGFGFTKFQSTLLNMPSGAAQIMALWTAGFITMKVKNVRHFVAIGGVLVAIIGSALIYALPDSHRVGRLIGYYLLVGFSVTFVQSLSLVQANVAGRTKRTMFTSSVFVSYCVGNLIGPQLFFEREEPRYQSGFASMLVCFGAQVFFMGLLYFVKARDNRKRDRLAGDTPAAGVHDIIVLGLSDKTDKENLHFRYEL</sequence>
<reference evidence="10" key="1">
    <citation type="journal article" date="2013" name="Genome Announc.">
        <title>Draft genome sequence of the ascomycete Phaeoacremonium aleophilum strain UCR-PA7, a causal agent of the esca disease complex in grapevines.</title>
        <authorList>
            <person name="Blanco-Ulate B."/>
            <person name="Rolshausen P."/>
            <person name="Cantu D."/>
        </authorList>
    </citation>
    <scope>NUCLEOTIDE SEQUENCE [LARGE SCALE GENOMIC DNA]</scope>
    <source>
        <strain evidence="10">UCR-PA7</strain>
    </source>
</reference>
<feature type="transmembrane region" description="Helical" evidence="7">
    <location>
        <begin position="341"/>
        <end position="360"/>
    </location>
</feature>
<dbReference type="AlphaFoldDB" id="R8BPC7"/>
<keyword evidence="4 7" id="KW-1133">Transmembrane helix</keyword>
<dbReference type="GO" id="GO:0022857">
    <property type="term" value="F:transmembrane transporter activity"/>
    <property type="evidence" value="ECO:0007669"/>
    <property type="project" value="InterPro"/>
</dbReference>
<dbReference type="EMBL" id="KB933036">
    <property type="protein sequence ID" value="EOO01248.1"/>
    <property type="molecule type" value="Genomic_DNA"/>
</dbReference>
<dbReference type="InterPro" id="IPR020846">
    <property type="entry name" value="MFS_dom"/>
</dbReference>
<evidence type="ECO:0000256" key="7">
    <source>
        <dbReference type="SAM" id="Phobius"/>
    </source>
</evidence>
<feature type="transmembrane region" description="Helical" evidence="7">
    <location>
        <begin position="207"/>
        <end position="227"/>
    </location>
</feature>
<evidence type="ECO:0000256" key="1">
    <source>
        <dbReference type="ARBA" id="ARBA00004141"/>
    </source>
</evidence>
<dbReference type="InterPro" id="IPR036259">
    <property type="entry name" value="MFS_trans_sf"/>
</dbReference>
<dbReference type="eggNOG" id="KOG2533">
    <property type="taxonomic scope" value="Eukaryota"/>
</dbReference>
<feature type="transmembrane region" description="Helical" evidence="7">
    <location>
        <begin position="85"/>
        <end position="107"/>
    </location>
</feature>
<dbReference type="GO" id="GO:0016020">
    <property type="term" value="C:membrane"/>
    <property type="evidence" value="ECO:0007669"/>
    <property type="project" value="UniProtKB-SubCell"/>
</dbReference>
<feature type="transmembrane region" description="Helical" evidence="7">
    <location>
        <begin position="401"/>
        <end position="421"/>
    </location>
</feature>
<dbReference type="PROSITE" id="PS50850">
    <property type="entry name" value="MFS"/>
    <property type="match status" value="1"/>
</dbReference>
<name>R8BPC7_PHAM7</name>
<dbReference type="FunFam" id="1.20.1250.20:FF:000064">
    <property type="entry name" value="MFS allantoate transporter"/>
    <property type="match status" value="1"/>
</dbReference>
<evidence type="ECO:0000256" key="2">
    <source>
        <dbReference type="ARBA" id="ARBA00022448"/>
    </source>
</evidence>